<feature type="domain" description="Ig-like" evidence="1">
    <location>
        <begin position="341"/>
        <end position="436"/>
    </location>
</feature>
<dbReference type="Gene3D" id="2.60.40.10">
    <property type="entry name" value="Immunoglobulins"/>
    <property type="match status" value="2"/>
</dbReference>
<evidence type="ECO:0000259" key="1">
    <source>
        <dbReference type="PROSITE" id="PS50835"/>
    </source>
</evidence>
<organism evidence="2 3">
    <name type="scientific">Geodia barretti</name>
    <name type="common">Barrett's horny sponge</name>
    <dbReference type="NCBI Taxonomy" id="519541"/>
    <lineage>
        <taxon>Eukaryota</taxon>
        <taxon>Metazoa</taxon>
        <taxon>Porifera</taxon>
        <taxon>Demospongiae</taxon>
        <taxon>Heteroscleromorpha</taxon>
        <taxon>Tetractinellida</taxon>
        <taxon>Astrophorina</taxon>
        <taxon>Geodiidae</taxon>
        <taxon>Geodia</taxon>
    </lineage>
</organism>
<comment type="caution">
    <text evidence="2">The sequence shown here is derived from an EMBL/GenBank/DDBJ whole genome shotgun (WGS) entry which is preliminary data.</text>
</comment>
<protein>
    <recommendedName>
        <fullName evidence="1">Ig-like domain-containing protein</fullName>
    </recommendedName>
</protein>
<dbReference type="InterPro" id="IPR013783">
    <property type="entry name" value="Ig-like_fold"/>
</dbReference>
<dbReference type="AlphaFoldDB" id="A0AA35S5P0"/>
<dbReference type="SMART" id="SM00409">
    <property type="entry name" value="IG"/>
    <property type="match status" value="2"/>
</dbReference>
<dbReference type="Proteomes" id="UP001174909">
    <property type="component" value="Unassembled WGS sequence"/>
</dbReference>
<name>A0AA35S5P0_GEOBA</name>
<keyword evidence="3" id="KW-1185">Reference proteome</keyword>
<dbReference type="EMBL" id="CASHTH010002043">
    <property type="protein sequence ID" value="CAI8023923.1"/>
    <property type="molecule type" value="Genomic_DNA"/>
</dbReference>
<feature type="domain" description="Ig-like" evidence="1">
    <location>
        <begin position="17"/>
        <end position="101"/>
    </location>
</feature>
<accession>A0AA35S5P0</accession>
<evidence type="ECO:0000313" key="2">
    <source>
        <dbReference type="EMBL" id="CAI8023923.1"/>
    </source>
</evidence>
<dbReference type="InterPro" id="IPR003599">
    <property type="entry name" value="Ig_sub"/>
</dbReference>
<gene>
    <name evidence="2" type="ORF">GBAR_LOCUS13950</name>
</gene>
<dbReference type="PROSITE" id="PS50835">
    <property type="entry name" value="IG_LIKE"/>
    <property type="match status" value="2"/>
</dbReference>
<sequence length="594" mass="65737">MMMLPFSVTIDVTYNPPSDFNLPSPPYYRPATSVTLTCRAHHPTGSVSYQWSSTCSSCFARSSSSQSITKTTLQSIDAGVHMCTATDGSGNTGSNTTEMMMMGSGMYVQGSYYIRDREVANNSFILRGTSSTTCINVYCYSNSTSGGTGYFKLSDGVRQYSTSNYNYYRIGQLSNTGVSIARYSSSYYPQIFGIFTCEVPDSRGITVETSIGIYSSMPSPPSVYSISYSERHQSSNDGVLGTVDYLSQNSPPTNVTWTRDGSTIEVDGEGYEMMQMVTERQSYSRYRNTHSSRMLPSLPGTIVFAAGSLMLPVPLISVLPHHGQVRLGTEGTPTNNLTFFPLFDSAHPDVHIVTYGKNVHSETFEVTCRASLQPAVAAHLNHYMTVDWIGADGQIINEEHDDITVNDQSTVSNDVTRSLVFDPLKMAHGGSYVCRAKLTLPGSAGVFQNVGEYQLSVLNMTFIQLKFGPVPHCSTWYEDKHMSRHLELDVKQTLTNLINKNCSCDFKISEIDLGEFSCRSIEKGYVLYRARLTGRSDTQNIHSLLEVIKDWMANDGTFLYTYHGNMRLGLDQDCPLEIASFSQPEFGKQNTGPQ</sequence>
<dbReference type="InterPro" id="IPR007110">
    <property type="entry name" value="Ig-like_dom"/>
</dbReference>
<dbReference type="InterPro" id="IPR036179">
    <property type="entry name" value="Ig-like_dom_sf"/>
</dbReference>
<dbReference type="SUPFAM" id="SSF48726">
    <property type="entry name" value="Immunoglobulin"/>
    <property type="match status" value="2"/>
</dbReference>
<evidence type="ECO:0000313" key="3">
    <source>
        <dbReference type="Proteomes" id="UP001174909"/>
    </source>
</evidence>
<reference evidence="2" key="1">
    <citation type="submission" date="2023-03" db="EMBL/GenBank/DDBJ databases">
        <authorList>
            <person name="Steffen K."/>
            <person name="Cardenas P."/>
        </authorList>
    </citation>
    <scope>NUCLEOTIDE SEQUENCE</scope>
</reference>
<proteinExistence type="predicted"/>